<dbReference type="GO" id="GO:0008194">
    <property type="term" value="F:UDP-glycosyltransferase activity"/>
    <property type="evidence" value="ECO:0007669"/>
    <property type="project" value="InterPro"/>
</dbReference>
<keyword evidence="5" id="KW-1185">Reference proteome</keyword>
<protein>
    <recommendedName>
        <fullName evidence="6">Glycosyltransferase</fullName>
    </recommendedName>
</protein>
<dbReference type="Pfam" id="PF00201">
    <property type="entry name" value="UDPGT"/>
    <property type="match status" value="1"/>
</dbReference>
<dbReference type="OMA" id="IKQALWI"/>
<keyword evidence="2 3" id="KW-0808">Transferase</keyword>
<dbReference type="InterPro" id="IPR035595">
    <property type="entry name" value="UDP_glycos_trans_CS"/>
</dbReference>
<dbReference type="Proteomes" id="UP000825935">
    <property type="component" value="Chromosome 27"/>
</dbReference>
<name>A0A8T2RHM7_CERRI</name>
<evidence type="ECO:0000256" key="1">
    <source>
        <dbReference type="ARBA" id="ARBA00009995"/>
    </source>
</evidence>
<dbReference type="SUPFAM" id="SSF53756">
    <property type="entry name" value="UDP-Glycosyltransferase/glycogen phosphorylase"/>
    <property type="match status" value="1"/>
</dbReference>
<evidence type="ECO:0000313" key="5">
    <source>
        <dbReference type="Proteomes" id="UP000825935"/>
    </source>
</evidence>
<dbReference type="PANTHER" id="PTHR48045:SF20">
    <property type="entry name" value="UDP-RHAMNOSE:RHAMNOSYLTRANSFERASE 1"/>
    <property type="match status" value="1"/>
</dbReference>
<dbReference type="InterPro" id="IPR002213">
    <property type="entry name" value="UDP_glucos_trans"/>
</dbReference>
<dbReference type="CDD" id="cd03784">
    <property type="entry name" value="GT1_Gtf-like"/>
    <property type="match status" value="1"/>
</dbReference>
<comment type="caution">
    <text evidence="4">The sequence shown here is derived from an EMBL/GenBank/DDBJ whole genome shotgun (WGS) entry which is preliminary data.</text>
</comment>
<comment type="similarity">
    <text evidence="1 3">Belongs to the UDP-glycosyltransferase family.</text>
</comment>
<dbReference type="OrthoDB" id="5835829at2759"/>
<reference evidence="4 5" key="1">
    <citation type="submission" date="2021-08" db="EMBL/GenBank/DDBJ databases">
        <title>WGS assembly of Ceratopteris richardii.</title>
        <authorList>
            <person name="Marchant D.B."/>
            <person name="Chen G."/>
            <person name="Jenkins J."/>
            <person name="Shu S."/>
            <person name="Leebens-Mack J."/>
            <person name="Grimwood J."/>
            <person name="Schmutz J."/>
            <person name="Soltis P."/>
            <person name="Soltis D."/>
            <person name="Chen Z.-H."/>
        </authorList>
    </citation>
    <scope>NUCLEOTIDE SEQUENCE [LARGE SCALE GENOMIC DNA]</scope>
    <source>
        <strain evidence="4">Whitten #5841</strain>
        <tissue evidence="4">Leaf</tissue>
    </source>
</reference>
<evidence type="ECO:0008006" key="6">
    <source>
        <dbReference type="Google" id="ProtNLM"/>
    </source>
</evidence>
<gene>
    <name evidence="4" type="ORF">KP509_27G031700</name>
</gene>
<dbReference type="EMBL" id="CM035432">
    <property type="protein sequence ID" value="KAH7295085.1"/>
    <property type="molecule type" value="Genomic_DNA"/>
</dbReference>
<accession>A0A8T2RHM7</accession>
<dbReference type="AlphaFoldDB" id="A0A8T2RHM7"/>
<dbReference type="FunFam" id="3.40.50.2000:FF:000060">
    <property type="entry name" value="Glycosyltransferase"/>
    <property type="match status" value="1"/>
</dbReference>
<dbReference type="PANTHER" id="PTHR48045">
    <property type="entry name" value="UDP-GLYCOSYLTRANSFERASE 72B1"/>
    <property type="match status" value="1"/>
</dbReference>
<proteinExistence type="inferred from homology"/>
<organism evidence="4 5">
    <name type="scientific">Ceratopteris richardii</name>
    <name type="common">Triangle waterfern</name>
    <dbReference type="NCBI Taxonomy" id="49495"/>
    <lineage>
        <taxon>Eukaryota</taxon>
        <taxon>Viridiplantae</taxon>
        <taxon>Streptophyta</taxon>
        <taxon>Embryophyta</taxon>
        <taxon>Tracheophyta</taxon>
        <taxon>Polypodiopsida</taxon>
        <taxon>Polypodiidae</taxon>
        <taxon>Polypodiales</taxon>
        <taxon>Pteridineae</taxon>
        <taxon>Pteridaceae</taxon>
        <taxon>Parkerioideae</taxon>
        <taxon>Ceratopteris</taxon>
    </lineage>
</organism>
<evidence type="ECO:0000313" key="4">
    <source>
        <dbReference type="EMBL" id="KAH7295085.1"/>
    </source>
</evidence>
<sequence>MARNLLKLILELQGQGDRHPFCLISDSFAPWTVPVAQQAGIPRIEFWISNALAYLLILSLPSLLRDKVFPETGEEDEAKPTWKRKSPLMLTNIPCMPAISSELLPPEIRFDNGSKPFLRLFQDMCFCATLSYRCLIYSTSALEPDAFRGLQSMGLSVRPIGGCLLHDSISENASRVSASEDVKKNECLVWLDKQATSSVIYVAFGSVVDLIAADVEELAIGLEASGHAFLWALRWEGEAIEAVNGLAERTTGRGMVTGWAPQTEILSHAAIGAFLSHCGWNSVMESLLEGVPLLCCPFFGDHRSNAWYLVEVWRVGLELERSSDGGLRREYVESGVKVLLETPQGSAARQKAKEIMVSLREEAKQGSEAFTNLQSLYDDIKQALWILVEREMRNSLS</sequence>
<dbReference type="PROSITE" id="PS00375">
    <property type="entry name" value="UDPGT"/>
    <property type="match status" value="1"/>
</dbReference>
<dbReference type="Gene3D" id="3.40.50.2000">
    <property type="entry name" value="Glycogen Phosphorylase B"/>
    <property type="match status" value="2"/>
</dbReference>
<keyword evidence="3" id="KW-0328">Glycosyltransferase</keyword>
<evidence type="ECO:0000256" key="2">
    <source>
        <dbReference type="ARBA" id="ARBA00022679"/>
    </source>
</evidence>
<evidence type="ECO:0000256" key="3">
    <source>
        <dbReference type="RuleBase" id="RU003718"/>
    </source>
</evidence>